<keyword evidence="1 6" id="KW-0808">Transferase</keyword>
<dbReference type="NCBIfam" id="NF002306">
    <property type="entry name" value="PRK01231.1"/>
    <property type="match status" value="1"/>
</dbReference>
<keyword evidence="2 6" id="KW-0418">Kinase</keyword>
<keyword evidence="4 6" id="KW-0520">NAD</keyword>
<evidence type="ECO:0000256" key="5">
    <source>
        <dbReference type="ARBA" id="ARBA00047925"/>
    </source>
</evidence>
<feature type="binding site" evidence="6">
    <location>
        <position position="165"/>
    </location>
    <ligand>
        <name>NAD(+)</name>
        <dbReference type="ChEBI" id="CHEBI:57540"/>
    </ligand>
</feature>
<organism evidence="7 8">
    <name type="scientific">Zoogloea oryzae</name>
    <dbReference type="NCBI Taxonomy" id="310767"/>
    <lineage>
        <taxon>Bacteria</taxon>
        <taxon>Pseudomonadati</taxon>
        <taxon>Pseudomonadota</taxon>
        <taxon>Betaproteobacteria</taxon>
        <taxon>Rhodocyclales</taxon>
        <taxon>Zoogloeaceae</taxon>
        <taxon>Zoogloea</taxon>
    </lineage>
</organism>
<feature type="binding site" evidence="6">
    <location>
        <position position="184"/>
    </location>
    <ligand>
        <name>NAD(+)</name>
        <dbReference type="ChEBI" id="CHEBI:57540"/>
    </ligand>
</feature>
<dbReference type="InterPro" id="IPR017438">
    <property type="entry name" value="ATP-NAD_kinase_N"/>
</dbReference>
<comment type="caution">
    <text evidence="6">Lacks conserved residue(s) required for the propagation of feature annotation.</text>
</comment>
<comment type="catalytic activity">
    <reaction evidence="5 6">
        <text>NAD(+) + ATP = ADP + NADP(+) + H(+)</text>
        <dbReference type="Rhea" id="RHEA:18629"/>
        <dbReference type="ChEBI" id="CHEBI:15378"/>
        <dbReference type="ChEBI" id="CHEBI:30616"/>
        <dbReference type="ChEBI" id="CHEBI:57540"/>
        <dbReference type="ChEBI" id="CHEBI:58349"/>
        <dbReference type="ChEBI" id="CHEBI:456216"/>
        <dbReference type="EC" id="2.7.1.23"/>
    </reaction>
</comment>
<keyword evidence="6" id="KW-0067">ATP-binding</keyword>
<dbReference type="InterPro" id="IPR016064">
    <property type="entry name" value="NAD/diacylglycerol_kinase_sf"/>
</dbReference>
<dbReference type="EC" id="2.7.1.23" evidence="6"/>
<dbReference type="GO" id="GO:0016301">
    <property type="term" value="F:kinase activity"/>
    <property type="evidence" value="ECO:0007669"/>
    <property type="project" value="UniProtKB-KW"/>
</dbReference>
<comment type="function">
    <text evidence="6">Involved in the regulation of the intracellular balance of NAD and NADP, and is a key enzyme in the biosynthesis of NADP. Catalyzes specifically the phosphorylation on 2'-hydroxyl of the adenosine moiety of NAD to yield NADP.</text>
</comment>
<dbReference type="Gene3D" id="2.60.200.30">
    <property type="entry name" value="Probable inorganic polyphosphate/atp-NAD kinase, domain 2"/>
    <property type="match status" value="1"/>
</dbReference>
<gene>
    <name evidence="6 7" type="primary">nadK</name>
    <name evidence="7" type="ORF">GCM10007933_13520</name>
</gene>
<dbReference type="InterPro" id="IPR002504">
    <property type="entry name" value="NADK"/>
</dbReference>
<dbReference type="Proteomes" id="UP001157167">
    <property type="component" value="Unassembled WGS sequence"/>
</dbReference>
<dbReference type="Gene3D" id="3.40.50.10330">
    <property type="entry name" value="Probable inorganic polyphosphate/atp-NAD kinase, domain 1"/>
    <property type="match status" value="1"/>
</dbReference>
<comment type="subcellular location">
    <subcellularLocation>
        <location evidence="6">Cytoplasm</location>
    </subcellularLocation>
</comment>
<dbReference type="Pfam" id="PF20143">
    <property type="entry name" value="NAD_kinase_C"/>
    <property type="match status" value="1"/>
</dbReference>
<proteinExistence type="inferred from homology"/>
<comment type="cofactor">
    <cofactor evidence="6">
        <name>a divalent metal cation</name>
        <dbReference type="ChEBI" id="CHEBI:60240"/>
    </cofactor>
</comment>
<reference evidence="8" key="1">
    <citation type="journal article" date="2019" name="Int. J. Syst. Evol. Microbiol.">
        <title>The Global Catalogue of Microorganisms (GCM) 10K type strain sequencing project: providing services to taxonomists for standard genome sequencing and annotation.</title>
        <authorList>
            <consortium name="The Broad Institute Genomics Platform"/>
            <consortium name="The Broad Institute Genome Sequencing Center for Infectious Disease"/>
            <person name="Wu L."/>
            <person name="Ma J."/>
        </authorList>
    </citation>
    <scope>NUCLEOTIDE SEQUENCE [LARGE SCALE GENOMIC DNA]</scope>
    <source>
        <strain evidence="8">NBRC 102407</strain>
    </source>
</reference>
<feature type="binding site" evidence="6">
    <location>
        <position position="182"/>
    </location>
    <ligand>
        <name>NAD(+)</name>
        <dbReference type="ChEBI" id="CHEBI:57540"/>
    </ligand>
</feature>
<evidence type="ECO:0000313" key="8">
    <source>
        <dbReference type="Proteomes" id="UP001157167"/>
    </source>
</evidence>
<feature type="active site" description="Proton acceptor" evidence="6">
    <location>
        <position position="80"/>
    </location>
</feature>
<evidence type="ECO:0000256" key="6">
    <source>
        <dbReference type="HAMAP-Rule" id="MF_00361"/>
    </source>
</evidence>
<sequence length="300" mass="32730">MWFNQCMTCEFKTIALIGKYQSPEVAEAVLRLANYLRGLGIAVLIEQGTASSTGLTAGFTVASYDEIGARADLAVVLGGDGTLLNSACRLAAYNVPLAGVNQGRLGFLTDISREVALDKIGEILQGRYTEESRILLDAEVLRGGQRVFHTVALNDVVVNKGELGRMIEFDLRVDGEFVYTQRSDGMIVSTPTGSTAYALSANGPILHPSVEGIALVPMCPHALTARPITLPDHCCIEIVLLPPHDSRVHFDGQSRYDTRAGDTVRITRSPHRVRLLHPPGYSYFAMLREKLHWSSTPRHG</sequence>
<feature type="binding site" evidence="6">
    <location>
        <begin position="195"/>
        <end position="200"/>
    </location>
    <ligand>
        <name>NAD(+)</name>
        <dbReference type="ChEBI" id="CHEBI:57540"/>
    </ligand>
</feature>
<evidence type="ECO:0000256" key="2">
    <source>
        <dbReference type="ARBA" id="ARBA00022777"/>
    </source>
</evidence>
<dbReference type="SUPFAM" id="SSF111331">
    <property type="entry name" value="NAD kinase/diacylglycerol kinase-like"/>
    <property type="match status" value="1"/>
</dbReference>
<comment type="similarity">
    <text evidence="6">Belongs to the NAD kinase family.</text>
</comment>
<evidence type="ECO:0000256" key="1">
    <source>
        <dbReference type="ARBA" id="ARBA00022679"/>
    </source>
</evidence>
<keyword evidence="3 6" id="KW-0521">NADP</keyword>
<dbReference type="HAMAP" id="MF_00361">
    <property type="entry name" value="NAD_kinase"/>
    <property type="match status" value="1"/>
</dbReference>
<keyword evidence="6" id="KW-0963">Cytoplasm</keyword>
<dbReference type="PANTHER" id="PTHR20275:SF0">
    <property type="entry name" value="NAD KINASE"/>
    <property type="match status" value="1"/>
</dbReference>
<keyword evidence="6" id="KW-0547">Nucleotide-binding</keyword>
<feature type="binding site" evidence="6">
    <location>
        <position position="253"/>
    </location>
    <ligand>
        <name>NAD(+)</name>
        <dbReference type="ChEBI" id="CHEBI:57540"/>
    </ligand>
</feature>
<dbReference type="EMBL" id="BSPX01000015">
    <property type="protein sequence ID" value="GLT21897.1"/>
    <property type="molecule type" value="Genomic_DNA"/>
</dbReference>
<keyword evidence="8" id="KW-1185">Reference proteome</keyword>
<feature type="binding site" evidence="6">
    <location>
        <begin position="154"/>
        <end position="155"/>
    </location>
    <ligand>
        <name>NAD(+)</name>
        <dbReference type="ChEBI" id="CHEBI:57540"/>
    </ligand>
</feature>
<feature type="binding site" evidence="6">
    <location>
        <begin position="80"/>
        <end position="81"/>
    </location>
    <ligand>
        <name>NAD(+)</name>
        <dbReference type="ChEBI" id="CHEBI:57540"/>
    </ligand>
</feature>
<protein>
    <recommendedName>
        <fullName evidence="6">NAD kinase</fullName>
        <ecNumber evidence="6">2.7.1.23</ecNumber>
    </recommendedName>
    <alternativeName>
        <fullName evidence="6">ATP-dependent NAD kinase</fullName>
    </alternativeName>
</protein>
<evidence type="ECO:0000256" key="4">
    <source>
        <dbReference type="ARBA" id="ARBA00023027"/>
    </source>
</evidence>
<dbReference type="Pfam" id="PF01513">
    <property type="entry name" value="NAD_kinase"/>
    <property type="match status" value="1"/>
</dbReference>
<name>A0ABQ6FB74_9RHOO</name>
<dbReference type="PANTHER" id="PTHR20275">
    <property type="entry name" value="NAD KINASE"/>
    <property type="match status" value="1"/>
</dbReference>
<evidence type="ECO:0000313" key="7">
    <source>
        <dbReference type="EMBL" id="GLT21897.1"/>
    </source>
</evidence>
<accession>A0ABQ6FB74</accession>
<evidence type="ECO:0000256" key="3">
    <source>
        <dbReference type="ARBA" id="ARBA00022857"/>
    </source>
</evidence>
<dbReference type="NCBIfam" id="NF002561">
    <property type="entry name" value="PRK02155.1"/>
    <property type="match status" value="1"/>
</dbReference>
<dbReference type="InterPro" id="IPR017437">
    <property type="entry name" value="ATP-NAD_kinase_PpnK-typ_C"/>
</dbReference>
<comment type="caution">
    <text evidence="7">The sequence shown here is derived from an EMBL/GenBank/DDBJ whole genome shotgun (WGS) entry which is preliminary data.</text>
</comment>